<dbReference type="Pfam" id="PF00248">
    <property type="entry name" value="Aldo_ket_red"/>
    <property type="match status" value="1"/>
</dbReference>
<dbReference type="AlphaFoldDB" id="A0A8J4GVF0"/>
<dbReference type="InterPro" id="IPR023210">
    <property type="entry name" value="NADP_OxRdtase_dom"/>
</dbReference>
<comment type="caution">
    <text evidence="3">The sequence shown here is derived from an EMBL/GenBank/DDBJ whole genome shotgun (WGS) entry which is preliminary data.</text>
</comment>
<evidence type="ECO:0000313" key="3">
    <source>
        <dbReference type="EMBL" id="GIM14822.1"/>
    </source>
</evidence>
<protein>
    <recommendedName>
        <fullName evidence="2">NADP-dependent oxidoreductase domain-containing protein</fullName>
    </recommendedName>
</protein>
<proteinExistence type="predicted"/>
<dbReference type="InterPro" id="IPR036812">
    <property type="entry name" value="NAD(P)_OxRdtase_dom_sf"/>
</dbReference>
<dbReference type="PANTHER" id="PTHR43364:SF4">
    <property type="entry name" value="NAD(P)-LINKED OXIDOREDUCTASE SUPERFAMILY PROTEIN"/>
    <property type="match status" value="1"/>
</dbReference>
<name>A0A8J4GVF0_9CHLO</name>
<dbReference type="OrthoDB" id="686384at2759"/>
<feature type="domain" description="NADP-dependent oxidoreductase" evidence="2">
    <location>
        <begin position="281"/>
        <end position="466"/>
    </location>
</feature>
<reference evidence="3" key="1">
    <citation type="journal article" date="2021" name="Proc. Natl. Acad. Sci. U.S.A.">
        <title>Three genomes in the algal genus Volvox reveal the fate of a haploid sex-determining region after a transition to homothallism.</title>
        <authorList>
            <person name="Yamamoto K."/>
            <person name="Hamaji T."/>
            <person name="Kawai-Toyooka H."/>
            <person name="Matsuzaki R."/>
            <person name="Takahashi F."/>
            <person name="Nishimura Y."/>
            <person name="Kawachi M."/>
            <person name="Noguchi H."/>
            <person name="Minakuchi Y."/>
            <person name="Umen J.G."/>
            <person name="Toyoda A."/>
            <person name="Nozaki H."/>
        </authorList>
    </citation>
    <scope>NUCLEOTIDE SEQUENCE</scope>
    <source>
        <strain evidence="3">NIES-3785</strain>
    </source>
</reference>
<accession>A0A8J4GVF0</accession>
<sequence>MSETVEEVAAPALSPDPLLFELYGSERPPVELLPGVALSPIVNSCWLPGDAKAMLSESWIPVPPEETEASGPPPPSFNAAAPEYNEMVRRLSRCTPFQQWNKLTIQAKTIEKEMATLKGPDAEAKGAELEVLRIAISDAEAAVSELKASFTDDPLSLVPWMQALTDLADGGLTTFEVSGAGWPYCSLRSLFGELPAAAPPAGFFDGVERVLGTFKRRYEKERGPNRIQLLLKLMPNVFADAWATGGPAGAAAAVEAFVQRARANVFGPDGGTDAEGTVLPLDLVQLVWWDFTNVDPLPVLKALQKLATDQLEVNEETGEVAVSEPKKIRGIGLVDFPAEQLKAVIQAGVPITCVQVEHSVLVRSATPVLSLCARYGIKVLARGGTMGGLITEKYLGAPPPDPVKGDPDLDSVPACLDMVNNIGGWSKLQEALAVIQNIADKHGVKPETVAYRWQIDTGCFPLATTRWASRVWRQFGYLGWSSQELSGGKPGVDAALFQVESFLDVEDMTRLETLATVHAQ</sequence>
<dbReference type="Proteomes" id="UP000722791">
    <property type="component" value="Unassembled WGS sequence"/>
</dbReference>
<dbReference type="SUPFAM" id="SSF51430">
    <property type="entry name" value="NAD(P)-linked oxidoreductase"/>
    <property type="match status" value="1"/>
</dbReference>
<organism evidence="3 4">
    <name type="scientific">Volvox reticuliferus</name>
    <dbReference type="NCBI Taxonomy" id="1737510"/>
    <lineage>
        <taxon>Eukaryota</taxon>
        <taxon>Viridiplantae</taxon>
        <taxon>Chlorophyta</taxon>
        <taxon>core chlorophytes</taxon>
        <taxon>Chlorophyceae</taxon>
        <taxon>CS clade</taxon>
        <taxon>Chlamydomonadales</taxon>
        <taxon>Volvocaceae</taxon>
        <taxon>Volvox</taxon>
    </lineage>
</organism>
<dbReference type="InterPro" id="IPR050523">
    <property type="entry name" value="AKR_Detox_Biosynth"/>
</dbReference>
<dbReference type="Gene3D" id="3.20.20.100">
    <property type="entry name" value="NADP-dependent oxidoreductase domain"/>
    <property type="match status" value="1"/>
</dbReference>
<evidence type="ECO:0000313" key="4">
    <source>
        <dbReference type="Proteomes" id="UP000722791"/>
    </source>
</evidence>
<evidence type="ECO:0000259" key="2">
    <source>
        <dbReference type="Pfam" id="PF00248"/>
    </source>
</evidence>
<dbReference type="PANTHER" id="PTHR43364">
    <property type="entry name" value="NADH-SPECIFIC METHYLGLYOXAL REDUCTASE-RELATED"/>
    <property type="match status" value="1"/>
</dbReference>
<dbReference type="GO" id="GO:0016491">
    <property type="term" value="F:oxidoreductase activity"/>
    <property type="evidence" value="ECO:0007669"/>
    <property type="project" value="UniProtKB-KW"/>
</dbReference>
<dbReference type="EMBL" id="BNCQ01000059">
    <property type="protein sequence ID" value="GIM14822.1"/>
    <property type="molecule type" value="Genomic_DNA"/>
</dbReference>
<evidence type="ECO:0000256" key="1">
    <source>
        <dbReference type="ARBA" id="ARBA00023002"/>
    </source>
</evidence>
<keyword evidence="1" id="KW-0560">Oxidoreductase</keyword>
<gene>
    <name evidence="3" type="ORF">Vretimale_17694</name>
</gene>